<dbReference type="KEGG" id="msyr:CXP39_01220"/>
<evidence type="ECO:0000256" key="6">
    <source>
        <dbReference type="SAM" id="Phobius"/>
    </source>
</evidence>
<evidence type="ECO:0000259" key="7">
    <source>
        <dbReference type="Pfam" id="PF02687"/>
    </source>
</evidence>
<evidence type="ECO:0000256" key="4">
    <source>
        <dbReference type="ARBA" id="ARBA00022989"/>
    </source>
</evidence>
<dbReference type="AlphaFoldDB" id="A0A2K9C8S9"/>
<keyword evidence="3 6" id="KW-0812">Transmembrane</keyword>
<reference evidence="8 9" key="1">
    <citation type="submission" date="2017-12" db="EMBL/GenBank/DDBJ databases">
        <title>Mesoplasma syrphidae YJS, Complete Genome.</title>
        <authorList>
            <person name="Knight T.F."/>
            <person name="Citino T."/>
            <person name="Rubinstein R."/>
            <person name="Neuschaefer Z."/>
        </authorList>
    </citation>
    <scope>NUCLEOTIDE SEQUENCE [LARGE SCALE GENOMIC DNA]</scope>
    <source>
        <strain evidence="8 9">YJS</strain>
    </source>
</reference>
<feature type="domain" description="ABC3 transporter permease C-terminal" evidence="7">
    <location>
        <begin position="55"/>
        <end position="167"/>
    </location>
</feature>
<feature type="transmembrane region" description="Helical" evidence="6">
    <location>
        <begin position="392"/>
        <end position="416"/>
    </location>
</feature>
<name>A0A2K9C8S9_9MOLU</name>
<dbReference type="RefSeq" id="WP_027048526.1">
    <property type="nucleotide sequence ID" value="NZ_CP025257.1"/>
</dbReference>
<proteinExistence type="predicted"/>
<feature type="transmembrane region" description="Helical" evidence="6">
    <location>
        <begin position="188"/>
        <end position="208"/>
    </location>
</feature>
<evidence type="ECO:0000313" key="8">
    <source>
        <dbReference type="EMBL" id="AUF83425.1"/>
    </source>
</evidence>
<comment type="subcellular location">
    <subcellularLocation>
        <location evidence="1">Cell membrane</location>
        <topology evidence="1">Multi-pass membrane protein</topology>
    </subcellularLocation>
</comment>
<dbReference type="GO" id="GO:0005886">
    <property type="term" value="C:plasma membrane"/>
    <property type="evidence" value="ECO:0007669"/>
    <property type="project" value="UniProtKB-SubCell"/>
</dbReference>
<dbReference type="OrthoDB" id="392034at2"/>
<feature type="transmembrane region" description="Helical" evidence="6">
    <location>
        <begin position="145"/>
        <end position="167"/>
    </location>
</feature>
<sequence length="425" mass="48170">MIIKQMKYYKKYNIATAIAFFISSMFITSSLFLLLSNSSIKNNGESNMTLIFIISFGLTFITCSLLSLSIMKLNLEVRRADLNERRLLGISHKQIFIDLLKEQLLILMPVFILGFLSSILLNSILVKELQVKEILDLSFKINLSAASIFITMICGLLFLIAVVFISTRGYKQLLVSDLNSEKSSKKTTIFKLAFGLGFIAGYFCLITFTRAEVIYLFGGIFLAVGIFILGDILVSWLMKVLIVIFKKNYFSKIIFANIKNNIKKITPMLFIITLSFALLNFNVNVIGKMGIANPENPELIKYMQGLNFLAVYLNIVIITFGLLMIINSLIMYSTFVKNINDDLRILGFTKEKILLKNVSENLAILLIGVIFSFLGSYMISIIWNDQESLKNWIIWVCCYTLLSGIFISIPLINFLISKLQKNLTA</sequence>
<evidence type="ECO:0000256" key="1">
    <source>
        <dbReference type="ARBA" id="ARBA00004651"/>
    </source>
</evidence>
<keyword evidence="2" id="KW-1003">Cell membrane</keyword>
<evidence type="ECO:0000256" key="5">
    <source>
        <dbReference type="ARBA" id="ARBA00023136"/>
    </source>
</evidence>
<gene>
    <name evidence="8" type="ORF">CXP39_01220</name>
</gene>
<evidence type="ECO:0000313" key="9">
    <source>
        <dbReference type="Proteomes" id="UP000233419"/>
    </source>
</evidence>
<dbReference type="Pfam" id="PF02687">
    <property type="entry name" value="FtsX"/>
    <property type="match status" value="1"/>
</dbReference>
<dbReference type="EMBL" id="CP025257">
    <property type="protein sequence ID" value="AUF83425.1"/>
    <property type="molecule type" value="Genomic_DNA"/>
</dbReference>
<feature type="transmembrane region" description="Helical" evidence="6">
    <location>
        <begin position="48"/>
        <end position="70"/>
    </location>
</feature>
<feature type="transmembrane region" description="Helical" evidence="6">
    <location>
        <begin position="362"/>
        <end position="380"/>
    </location>
</feature>
<feature type="transmembrane region" description="Helical" evidence="6">
    <location>
        <begin position="306"/>
        <end position="330"/>
    </location>
</feature>
<keyword evidence="5 6" id="KW-0472">Membrane</keyword>
<dbReference type="InterPro" id="IPR003838">
    <property type="entry name" value="ABC3_permease_C"/>
</dbReference>
<dbReference type="Proteomes" id="UP000233419">
    <property type="component" value="Chromosome"/>
</dbReference>
<organism evidence="8 9">
    <name type="scientific">Mesoplasma syrphidae</name>
    <dbReference type="NCBI Taxonomy" id="225999"/>
    <lineage>
        <taxon>Bacteria</taxon>
        <taxon>Bacillati</taxon>
        <taxon>Mycoplasmatota</taxon>
        <taxon>Mollicutes</taxon>
        <taxon>Entomoplasmatales</taxon>
        <taxon>Entomoplasmataceae</taxon>
        <taxon>Mesoplasma</taxon>
    </lineage>
</organism>
<feature type="transmembrane region" description="Helical" evidence="6">
    <location>
        <begin position="104"/>
        <end position="125"/>
    </location>
</feature>
<keyword evidence="4 6" id="KW-1133">Transmembrane helix</keyword>
<evidence type="ECO:0000256" key="3">
    <source>
        <dbReference type="ARBA" id="ARBA00022692"/>
    </source>
</evidence>
<protein>
    <recommendedName>
        <fullName evidence="7">ABC3 transporter permease C-terminal domain-containing protein</fullName>
    </recommendedName>
</protein>
<feature type="transmembrane region" description="Helical" evidence="6">
    <location>
        <begin position="214"/>
        <end position="245"/>
    </location>
</feature>
<evidence type="ECO:0000256" key="2">
    <source>
        <dbReference type="ARBA" id="ARBA00022475"/>
    </source>
</evidence>
<accession>A0A2K9C8S9</accession>
<keyword evidence="9" id="KW-1185">Reference proteome</keyword>
<feature type="transmembrane region" description="Helical" evidence="6">
    <location>
        <begin position="265"/>
        <end position="286"/>
    </location>
</feature>
<feature type="transmembrane region" description="Helical" evidence="6">
    <location>
        <begin position="12"/>
        <end position="36"/>
    </location>
</feature>